<dbReference type="EC" id="2.4.-.-" evidence="2"/>
<protein>
    <submittedName>
        <fullName evidence="2">Glycosyltransferase</fullName>
        <ecNumber evidence="2">2.4.-.-</ecNumber>
    </submittedName>
</protein>
<gene>
    <name evidence="2" type="ORF">VB620_18505</name>
</gene>
<sequence>MSYSVSIIIPCYNNQSFIENAIASAINQTYNHIEIIVIDDGSTDGSLDIIKAFGDQIRWETGKNCGAPLARNRGIELAKGEYIKFLDADDVLLPDCLETQVSQASKLSPERKAIVYGDAIWVDQHTQPIPSYPLRPRQPDEDNIAHILANSPLTSCPLHKREYLLEIGGFDPSLPRGQEYDLHLRLVLAGVEFLHYPGSLYKYREYVDNARISQRGYSSKGAMFHFQTLQKHHQLIENQTGKPLSLEVRKILAQRFWAFGRGILREGYVKEAQEYFNAARNLDSKNCITGNKPYPWLVKLFGSYWAELLIDKLRQLIPRISS</sequence>
<dbReference type="SUPFAM" id="SSF53448">
    <property type="entry name" value="Nucleotide-diphospho-sugar transferases"/>
    <property type="match status" value="1"/>
</dbReference>
<dbReference type="Pfam" id="PF00535">
    <property type="entry name" value="Glycos_transf_2"/>
    <property type="match status" value="1"/>
</dbReference>
<dbReference type="InterPro" id="IPR001173">
    <property type="entry name" value="Glyco_trans_2-like"/>
</dbReference>
<accession>A0ABU5UIM9</accession>
<evidence type="ECO:0000259" key="1">
    <source>
        <dbReference type="Pfam" id="PF00535"/>
    </source>
</evidence>
<keyword evidence="3" id="KW-1185">Reference proteome</keyword>
<dbReference type="Proteomes" id="UP001302120">
    <property type="component" value="Unassembled WGS sequence"/>
</dbReference>
<dbReference type="EMBL" id="JAYGHG010000040">
    <property type="protein sequence ID" value="MEA5583324.1"/>
    <property type="molecule type" value="Genomic_DNA"/>
</dbReference>
<keyword evidence="2" id="KW-0328">Glycosyltransferase</keyword>
<keyword evidence="2" id="KW-0808">Transferase</keyword>
<dbReference type="PANTHER" id="PTHR43685:SF2">
    <property type="entry name" value="GLYCOSYLTRANSFERASE 2-LIKE DOMAIN-CONTAINING PROTEIN"/>
    <property type="match status" value="1"/>
</dbReference>
<dbReference type="InterPro" id="IPR050834">
    <property type="entry name" value="Glycosyltransf_2"/>
</dbReference>
<evidence type="ECO:0000313" key="2">
    <source>
        <dbReference type="EMBL" id="MEA5583324.1"/>
    </source>
</evidence>
<dbReference type="PANTHER" id="PTHR43685">
    <property type="entry name" value="GLYCOSYLTRANSFERASE"/>
    <property type="match status" value="1"/>
</dbReference>
<organism evidence="2 3">
    <name type="scientific">Nodularia harveyana UHCC-0300</name>
    <dbReference type="NCBI Taxonomy" id="2974287"/>
    <lineage>
        <taxon>Bacteria</taxon>
        <taxon>Bacillati</taxon>
        <taxon>Cyanobacteriota</taxon>
        <taxon>Cyanophyceae</taxon>
        <taxon>Nostocales</taxon>
        <taxon>Nodulariaceae</taxon>
        <taxon>Nodularia</taxon>
    </lineage>
</organism>
<name>A0ABU5UIM9_9CYAN</name>
<reference evidence="2 3" key="1">
    <citation type="submission" date="2023-12" db="EMBL/GenBank/DDBJ databases">
        <title>Baltic Sea Cyanobacteria.</title>
        <authorList>
            <person name="Delbaje E."/>
            <person name="Fewer D.P."/>
            <person name="Shishido T.K."/>
        </authorList>
    </citation>
    <scope>NUCLEOTIDE SEQUENCE [LARGE SCALE GENOMIC DNA]</scope>
    <source>
        <strain evidence="2 3">UHCC-0300</strain>
    </source>
</reference>
<dbReference type="RefSeq" id="WP_323197624.1">
    <property type="nucleotide sequence ID" value="NZ_JAYGHG010000040.1"/>
</dbReference>
<feature type="domain" description="Glycosyltransferase 2-like" evidence="1">
    <location>
        <begin position="6"/>
        <end position="128"/>
    </location>
</feature>
<proteinExistence type="predicted"/>
<evidence type="ECO:0000313" key="3">
    <source>
        <dbReference type="Proteomes" id="UP001302120"/>
    </source>
</evidence>
<comment type="caution">
    <text evidence="2">The sequence shown here is derived from an EMBL/GenBank/DDBJ whole genome shotgun (WGS) entry which is preliminary data.</text>
</comment>
<dbReference type="InterPro" id="IPR029044">
    <property type="entry name" value="Nucleotide-diphossugar_trans"/>
</dbReference>
<dbReference type="Gene3D" id="3.90.550.10">
    <property type="entry name" value="Spore Coat Polysaccharide Biosynthesis Protein SpsA, Chain A"/>
    <property type="match status" value="1"/>
</dbReference>
<dbReference type="GO" id="GO:0016757">
    <property type="term" value="F:glycosyltransferase activity"/>
    <property type="evidence" value="ECO:0007669"/>
    <property type="project" value="UniProtKB-KW"/>
</dbReference>